<evidence type="ECO:0000313" key="2">
    <source>
        <dbReference type="EMBL" id="JAT22797.1"/>
    </source>
</evidence>
<reference evidence="2" key="1">
    <citation type="submission" date="2015-11" db="EMBL/GenBank/DDBJ databases">
        <title>De novo transcriptome assembly of four potential Pierce s Disease insect vectors from Arizona vineyards.</title>
        <authorList>
            <person name="Tassone E.E."/>
        </authorList>
    </citation>
    <scope>NUCLEOTIDE SEQUENCE</scope>
</reference>
<feature type="region of interest" description="Disordered" evidence="1">
    <location>
        <begin position="400"/>
        <end position="425"/>
    </location>
</feature>
<evidence type="ECO:0000256" key="1">
    <source>
        <dbReference type="SAM" id="MobiDB-lite"/>
    </source>
</evidence>
<sequence>KESECLSESLQDVQKKGLKYEVIRQFETNDKPFDSFLKEMNRDDHLNWEELRKRMAQDNARDQRCLSLGALGSLSMPVEDDQFGVRSVLDYDDHYGFIEFITLKIPISENADSKNGSITWKECTELCNMCGIEPKKDKDNFCVCAAIKNKESECLSESLQDVQKKGLKYEVIRQFETNDKPFDSFLKEMNRDDHLNWEELRKRMAQDNARDQRCLSLGALGSSRDSLQTILGQGLRTDLTVAERAAEFRKRIEALRSRSILGLRRAQAGAVQVPEAPQTNLPVSPFLDKPLAEETLKGIKDLVQATDGVSKDILGVPNLEGLSKKIDDALVDLIPEQSLVSAQSPPEGASLQTLSDTSASLISDIKEKLGVSDSRNVRDRILRSPNPAIFNPIMPSSLVPSPTVQSPTTKHARTFGGTVSHQLSE</sequence>
<gene>
    <name evidence="2" type="ORF">g.2626</name>
</gene>
<accession>A0A1B6LGG9</accession>
<dbReference type="AlphaFoldDB" id="A0A1B6LGG9"/>
<feature type="compositionally biased region" description="Polar residues" evidence="1">
    <location>
        <begin position="400"/>
        <end position="409"/>
    </location>
</feature>
<feature type="non-terminal residue" evidence="2">
    <location>
        <position position="1"/>
    </location>
</feature>
<organism evidence="2">
    <name type="scientific">Graphocephala atropunctata</name>
    <dbReference type="NCBI Taxonomy" id="36148"/>
    <lineage>
        <taxon>Eukaryota</taxon>
        <taxon>Metazoa</taxon>
        <taxon>Ecdysozoa</taxon>
        <taxon>Arthropoda</taxon>
        <taxon>Hexapoda</taxon>
        <taxon>Insecta</taxon>
        <taxon>Pterygota</taxon>
        <taxon>Neoptera</taxon>
        <taxon>Paraneoptera</taxon>
        <taxon>Hemiptera</taxon>
        <taxon>Auchenorrhyncha</taxon>
        <taxon>Membracoidea</taxon>
        <taxon>Cicadellidae</taxon>
        <taxon>Cicadellinae</taxon>
        <taxon>Cicadellini</taxon>
        <taxon>Graphocephala</taxon>
    </lineage>
</organism>
<proteinExistence type="predicted"/>
<dbReference type="EMBL" id="GEBQ01017180">
    <property type="protein sequence ID" value="JAT22797.1"/>
    <property type="molecule type" value="Transcribed_RNA"/>
</dbReference>
<name>A0A1B6LGG9_9HEMI</name>
<protein>
    <submittedName>
        <fullName evidence="2">Uncharacterized protein</fullName>
    </submittedName>
</protein>